<evidence type="ECO:0000256" key="8">
    <source>
        <dbReference type="ARBA" id="ARBA00025323"/>
    </source>
</evidence>
<dbReference type="RefSeq" id="WP_249769147.1">
    <property type="nucleotide sequence ID" value="NZ_CP097332.1"/>
</dbReference>
<evidence type="ECO:0000259" key="10">
    <source>
        <dbReference type="PROSITE" id="PS50928"/>
    </source>
</evidence>
<evidence type="ECO:0000256" key="2">
    <source>
        <dbReference type="ARBA" id="ARBA00011779"/>
    </source>
</evidence>
<evidence type="ECO:0000256" key="7">
    <source>
        <dbReference type="ARBA" id="ARBA00023136"/>
    </source>
</evidence>
<protein>
    <submittedName>
        <fullName evidence="11">Sulfate ABC transporter permease subunit</fullName>
    </submittedName>
</protein>
<feature type="domain" description="ABC transmembrane type-1" evidence="10">
    <location>
        <begin position="59"/>
        <end position="263"/>
    </location>
</feature>
<evidence type="ECO:0000313" key="11">
    <source>
        <dbReference type="EMBL" id="UQX86771.1"/>
    </source>
</evidence>
<dbReference type="InterPro" id="IPR035906">
    <property type="entry name" value="MetI-like_sf"/>
</dbReference>
<dbReference type="PROSITE" id="PS50928">
    <property type="entry name" value="ABC_TM1"/>
    <property type="match status" value="1"/>
</dbReference>
<dbReference type="InterPro" id="IPR000515">
    <property type="entry name" value="MetI-like"/>
</dbReference>
<keyword evidence="12" id="KW-1185">Reference proteome</keyword>
<accession>A0ABY4QSD4</accession>
<keyword evidence="3" id="KW-0813">Transport</keyword>
<evidence type="ECO:0000256" key="6">
    <source>
        <dbReference type="ARBA" id="ARBA00023032"/>
    </source>
</evidence>
<evidence type="ECO:0000256" key="9">
    <source>
        <dbReference type="SAM" id="Phobius"/>
    </source>
</evidence>
<proteinExistence type="predicted"/>
<dbReference type="SUPFAM" id="SSF161098">
    <property type="entry name" value="MetI-like"/>
    <property type="match status" value="1"/>
</dbReference>
<gene>
    <name evidence="11" type="ORF">M6D93_10675</name>
</gene>
<keyword evidence="4 9" id="KW-0812">Transmembrane</keyword>
<evidence type="ECO:0000256" key="3">
    <source>
        <dbReference type="ARBA" id="ARBA00022448"/>
    </source>
</evidence>
<name>A0ABY4QSD4_9ACTN</name>
<reference evidence="11" key="2">
    <citation type="submission" date="2022-05" db="EMBL/GenBank/DDBJ databases">
        <authorList>
            <person name="Kim J.-S."/>
            <person name="Lee K."/>
            <person name="Suh M."/>
            <person name="Eom M."/>
            <person name="Kim J.-S."/>
            <person name="Kim D.-S."/>
            <person name="Ko S.-H."/>
            <person name="Shin Y."/>
            <person name="Lee J.-S."/>
        </authorList>
    </citation>
    <scope>NUCLEOTIDE SEQUENCE</scope>
    <source>
        <strain evidence="11">N237</strain>
    </source>
</reference>
<keyword evidence="7 9" id="KW-0472">Membrane</keyword>
<dbReference type="PANTHER" id="PTHR30406">
    <property type="entry name" value="SULFATE TRANSPORT SYSTEM PERMEASE PROTEIN"/>
    <property type="match status" value="1"/>
</dbReference>
<dbReference type="CDD" id="cd06261">
    <property type="entry name" value="TM_PBP2"/>
    <property type="match status" value="1"/>
</dbReference>
<comment type="function">
    <text evidence="8">Part of the ABC transporter complex CysAWTP (TC 3.A.1.6.1) involved in sulfate/thiosulfate import. Probably responsible for the translocation of the substrate across the membrane.</text>
</comment>
<dbReference type="NCBIfam" id="TIGR00969">
    <property type="entry name" value="3a0106s02"/>
    <property type="match status" value="1"/>
</dbReference>
<keyword evidence="5 9" id="KW-1133">Transmembrane helix</keyword>
<evidence type="ECO:0000313" key="12">
    <source>
        <dbReference type="Proteomes" id="UP001056336"/>
    </source>
</evidence>
<comment type="subunit">
    <text evidence="2">The complex is composed of two ATP-binding proteins (CysA), two transmembrane proteins (CysT and CysW) and a solute-binding protein (CysP).</text>
</comment>
<feature type="transmembrane region" description="Helical" evidence="9">
    <location>
        <begin position="132"/>
        <end position="156"/>
    </location>
</feature>
<evidence type="ECO:0000256" key="4">
    <source>
        <dbReference type="ARBA" id="ARBA00022692"/>
    </source>
</evidence>
<feature type="transmembrane region" description="Helical" evidence="9">
    <location>
        <begin position="97"/>
        <end position="120"/>
    </location>
</feature>
<feature type="transmembrane region" description="Helical" evidence="9">
    <location>
        <begin position="59"/>
        <end position="85"/>
    </location>
</feature>
<dbReference type="Pfam" id="PF00528">
    <property type="entry name" value="BPD_transp_1"/>
    <property type="match status" value="1"/>
</dbReference>
<keyword evidence="6" id="KW-0764">Sulfate transport</keyword>
<evidence type="ECO:0000256" key="1">
    <source>
        <dbReference type="ARBA" id="ARBA00004141"/>
    </source>
</evidence>
<sequence>MADQLVKSTRARWGLRMVAVVYVLALVAVPVGLVFWRTIEQGWSAFTETLTAADSVHAYQLTAVVAGSAVVINTVFGVGMALLLARFRFRGKRILNVLIDLPVSVSPIVVGLALVLVFGFRTGWFGPDLRSAGLQIIFATPGMILATTFVALPLVVREVLPVLEETGVEQEEAARSLGANGWQRFVRITLPTIKWALAYGIVLGIARSIGEFGAVKVVSGNVTGRTQTVTLLVDQHAEQLETGAYQLAVVLILVAALAIQAISFLRPKEGA</sequence>
<dbReference type="InterPro" id="IPR005667">
    <property type="entry name" value="Sulph_transpt2"/>
</dbReference>
<dbReference type="PANTHER" id="PTHR30406:SF1">
    <property type="entry name" value="SULFATE TRANSPORT SYSTEM PERMEASE PROTEIN CYSW"/>
    <property type="match status" value="1"/>
</dbReference>
<reference evidence="11" key="1">
    <citation type="journal article" date="2018" name="Int. J. Syst. Evol. Microbiol.">
        <title>Jatrophihabitans telluris sp. nov., isolated from sediment soil of lava forest wetlands and the emended description of the genus Jatrophihabitans.</title>
        <authorList>
            <person name="Lee K.C."/>
            <person name="Suh M.K."/>
            <person name="Eom M.K."/>
            <person name="Kim K.K."/>
            <person name="Kim J.S."/>
            <person name="Kim D.S."/>
            <person name="Ko S.H."/>
            <person name="Shin Y.K."/>
            <person name="Lee J.S."/>
        </authorList>
    </citation>
    <scope>NUCLEOTIDE SEQUENCE</scope>
    <source>
        <strain evidence="11">N237</strain>
    </source>
</reference>
<evidence type="ECO:0000256" key="5">
    <source>
        <dbReference type="ARBA" id="ARBA00022989"/>
    </source>
</evidence>
<feature type="transmembrane region" description="Helical" evidence="9">
    <location>
        <begin position="185"/>
        <end position="206"/>
    </location>
</feature>
<dbReference type="Proteomes" id="UP001056336">
    <property type="component" value="Chromosome"/>
</dbReference>
<feature type="transmembrane region" description="Helical" evidence="9">
    <location>
        <begin position="244"/>
        <end position="265"/>
    </location>
</feature>
<dbReference type="Gene3D" id="1.10.3720.10">
    <property type="entry name" value="MetI-like"/>
    <property type="match status" value="1"/>
</dbReference>
<comment type="subcellular location">
    <subcellularLocation>
        <location evidence="1">Membrane</location>
        <topology evidence="1">Multi-pass membrane protein</topology>
    </subcellularLocation>
</comment>
<organism evidence="11 12">
    <name type="scientific">Jatrophihabitans telluris</name>
    <dbReference type="NCBI Taxonomy" id="2038343"/>
    <lineage>
        <taxon>Bacteria</taxon>
        <taxon>Bacillati</taxon>
        <taxon>Actinomycetota</taxon>
        <taxon>Actinomycetes</taxon>
        <taxon>Jatrophihabitantales</taxon>
        <taxon>Jatrophihabitantaceae</taxon>
        <taxon>Jatrophihabitans</taxon>
    </lineage>
</organism>
<dbReference type="EMBL" id="CP097332">
    <property type="protein sequence ID" value="UQX86771.1"/>
    <property type="molecule type" value="Genomic_DNA"/>
</dbReference>
<feature type="transmembrane region" description="Helical" evidence="9">
    <location>
        <begin position="20"/>
        <end position="39"/>
    </location>
</feature>